<evidence type="ECO:0000313" key="7">
    <source>
        <dbReference type="EMBL" id="EEC49640.1"/>
    </source>
</evidence>
<keyword evidence="3 4" id="KW-0862">Zinc</keyword>
<evidence type="ECO:0000259" key="6">
    <source>
        <dbReference type="PROSITE" id="PS50103"/>
    </source>
</evidence>
<feature type="region of interest" description="Disordered" evidence="5">
    <location>
        <begin position="443"/>
        <end position="462"/>
    </location>
</feature>
<dbReference type="PANTHER" id="PTHR14493">
    <property type="entry name" value="UNKEMPT FAMILY MEMBER"/>
    <property type="match status" value="1"/>
</dbReference>
<dbReference type="eggNOG" id="KOG1595">
    <property type="taxonomic scope" value="Eukaryota"/>
</dbReference>
<accession>B7FVJ4</accession>
<feature type="domain" description="C3H1-type" evidence="6">
    <location>
        <begin position="946"/>
        <end position="972"/>
    </location>
</feature>
<evidence type="ECO:0000256" key="2">
    <source>
        <dbReference type="ARBA" id="ARBA00022771"/>
    </source>
</evidence>
<name>B7FVJ4_PHATC</name>
<feature type="compositionally biased region" description="Low complexity" evidence="5">
    <location>
        <begin position="446"/>
        <end position="459"/>
    </location>
</feature>
<feature type="compositionally biased region" description="Polar residues" evidence="5">
    <location>
        <begin position="536"/>
        <end position="566"/>
    </location>
</feature>
<feature type="region of interest" description="Disordered" evidence="5">
    <location>
        <begin position="980"/>
        <end position="1007"/>
    </location>
</feature>
<dbReference type="PaxDb" id="2850-Phatr44761"/>
<dbReference type="PROSITE" id="PS50103">
    <property type="entry name" value="ZF_C3H1"/>
    <property type="match status" value="1"/>
</dbReference>
<feature type="region of interest" description="Disordered" evidence="5">
    <location>
        <begin position="732"/>
        <end position="770"/>
    </location>
</feature>
<feature type="region of interest" description="Disordered" evidence="5">
    <location>
        <begin position="1070"/>
        <end position="1089"/>
    </location>
</feature>
<sequence length="1089" mass="120366">MSMAARVDGISRSRWRDDSSSIQDPSLALVGNATIALLATNPQRDSQALEESEMRHRETVPARAVSLREGFAHPRHGSAVFAEDIGPSGRQGDDAGAVTSDGFARQSHNSRGRNIHNDHFSRSAILFEGNGQSHQPRLDHASDTTKRSFLLASPKRKPTGSELNKESFLSSHRRDHLGTLNPREEESCVTHRPTLLPRTVSTSRDIHDSSRFAISGTAFSREASAFALGASQPLYKEINNCTNIDLQSSTIVSSSTKQLEQARDGNCHSTEQSLSSPIMGYSSNHNIRGPTPSWRPVHNHRSSIPSDETDADKMESSTAHSTVSTSASAERKSNTNPNDDDNTTIRSPDSSASNSPAMTPLQSQTVPPSMMGLNSSAIGTPSTVSTAQSWDAEASSGLYSETLQRMPEGYDNSLRFHRRVHSWDNSPRFYSGNRELGPNFSTPSPASFAQQQRRQQQSFVWGNPVTQQQRVASFREEDVQHQLSYPPLAPPSESHRWQPPVVQQQFRRSADPKLPFLPVRSIDGYVYHQGPPSNPHQPYQLQVNPQSRKPTIVQTTPDPGTSVRSGNNVRNQRPQQSPQNRPPPGPATGGASSSRSSSEVLKTLLRKKACLYEPDTSRAVALVTWLVGRELALESGFFSRQQLQAGVHSCVGEKIQAGIITRTKVNRCMQIILNSCFHYIIPRPDGTEENGDSFRFIFGNEVDDDSQLTRMLPSPWNDLTVDREQILIASTADDFSKKGDQKGTTTPQSSPRHGPVEVAGSPGRESNDGDGDGKRAVLLCFNENVRCAEDVFRCHNEFIRDTAHASNLQLSANEWHVFFGSEAVGAPHIWDYIGIPVPYTDAKGHDYADALGVMTRVELGKFRTSWCSKRYEHDHNLCGFAHVSVNRGWLRRDPYTTQYTDEICPSVSSVPEKRIGPKFLVINECPHGLLCGHAHSMEEIQYHPRRYKSKTCPSISRGCISGDVCPNHHPVDSYRFIKRSDSRSGGRQQARQPQHQATSSAFKPFSPEPSPILYASPAPISKFEDHLSMPGLQSLYRRHCSVIRATVRKPGNSYCFYSCFGDDSGINESAASGPHKARVRLPSTTVPES</sequence>
<dbReference type="InterPro" id="IPR000571">
    <property type="entry name" value="Znf_CCCH"/>
</dbReference>
<feature type="region of interest" description="Disordered" evidence="5">
    <location>
        <begin position="82"/>
        <end position="116"/>
    </location>
</feature>
<feature type="compositionally biased region" description="Polar residues" evidence="5">
    <location>
        <begin position="742"/>
        <end position="751"/>
    </location>
</feature>
<dbReference type="RefSeq" id="XP_002178942.1">
    <property type="nucleotide sequence ID" value="XM_002178906.1"/>
</dbReference>
<feature type="zinc finger region" description="C3H1-type" evidence="4">
    <location>
        <begin position="946"/>
        <end position="972"/>
    </location>
</feature>
<feature type="compositionally biased region" description="Polar residues" evidence="5">
    <location>
        <begin position="267"/>
        <end position="286"/>
    </location>
</feature>
<feature type="region of interest" description="Disordered" evidence="5">
    <location>
        <begin position="475"/>
        <end position="598"/>
    </location>
</feature>
<dbReference type="GO" id="GO:0008270">
    <property type="term" value="F:zinc ion binding"/>
    <property type="evidence" value="ECO:0007669"/>
    <property type="project" value="UniProtKB-KW"/>
</dbReference>
<keyword evidence="1 4" id="KW-0479">Metal-binding</keyword>
<feature type="region of interest" description="Disordered" evidence="5">
    <location>
        <begin position="151"/>
        <end position="187"/>
    </location>
</feature>
<protein>
    <recommendedName>
        <fullName evidence="6">C3H1-type domain-containing protein</fullName>
    </recommendedName>
</protein>
<dbReference type="EMBL" id="CM000608">
    <property type="protein sequence ID" value="EEC49640.1"/>
    <property type="molecule type" value="Genomic_DNA"/>
</dbReference>
<dbReference type="GeneID" id="7199730"/>
<feature type="region of interest" description="Disordered" evidence="5">
    <location>
        <begin position="1"/>
        <end position="23"/>
    </location>
</feature>
<feature type="compositionally biased region" description="Low complexity" evidence="5">
    <location>
        <begin position="567"/>
        <end position="579"/>
    </location>
</feature>
<evidence type="ECO:0000256" key="5">
    <source>
        <dbReference type="SAM" id="MobiDB-lite"/>
    </source>
</evidence>
<evidence type="ECO:0000256" key="1">
    <source>
        <dbReference type="ARBA" id="ARBA00022723"/>
    </source>
</evidence>
<feature type="compositionally biased region" description="Low complexity" evidence="5">
    <location>
        <begin position="316"/>
        <end position="328"/>
    </location>
</feature>
<evidence type="ECO:0000313" key="8">
    <source>
        <dbReference type="Proteomes" id="UP000000759"/>
    </source>
</evidence>
<dbReference type="KEGG" id="pti:PHATRDRAFT_44761"/>
<proteinExistence type="predicted"/>
<evidence type="ECO:0000256" key="3">
    <source>
        <dbReference type="ARBA" id="ARBA00022833"/>
    </source>
</evidence>
<dbReference type="OrthoDB" id="20534at2759"/>
<reference evidence="7 8" key="1">
    <citation type="journal article" date="2008" name="Nature">
        <title>The Phaeodactylum genome reveals the evolutionary history of diatom genomes.</title>
        <authorList>
            <person name="Bowler C."/>
            <person name="Allen A.E."/>
            <person name="Badger J.H."/>
            <person name="Grimwood J."/>
            <person name="Jabbari K."/>
            <person name="Kuo A."/>
            <person name="Maheswari U."/>
            <person name="Martens C."/>
            <person name="Maumus F."/>
            <person name="Otillar R.P."/>
            <person name="Rayko E."/>
            <person name="Salamov A."/>
            <person name="Vandepoele K."/>
            <person name="Beszteri B."/>
            <person name="Gruber A."/>
            <person name="Heijde M."/>
            <person name="Katinka M."/>
            <person name="Mock T."/>
            <person name="Valentin K."/>
            <person name="Verret F."/>
            <person name="Berges J.A."/>
            <person name="Brownlee C."/>
            <person name="Cadoret J.P."/>
            <person name="Chiovitti A."/>
            <person name="Choi C.J."/>
            <person name="Coesel S."/>
            <person name="De Martino A."/>
            <person name="Detter J.C."/>
            <person name="Durkin C."/>
            <person name="Falciatore A."/>
            <person name="Fournet J."/>
            <person name="Haruta M."/>
            <person name="Huysman M.J."/>
            <person name="Jenkins B.D."/>
            <person name="Jiroutova K."/>
            <person name="Jorgensen R.E."/>
            <person name="Joubert Y."/>
            <person name="Kaplan A."/>
            <person name="Kroger N."/>
            <person name="Kroth P.G."/>
            <person name="La Roche J."/>
            <person name="Lindquist E."/>
            <person name="Lommer M."/>
            <person name="Martin-Jezequel V."/>
            <person name="Lopez P.J."/>
            <person name="Lucas S."/>
            <person name="Mangogna M."/>
            <person name="McGinnis K."/>
            <person name="Medlin L.K."/>
            <person name="Montsant A."/>
            <person name="Oudot-Le Secq M.P."/>
            <person name="Napoli C."/>
            <person name="Obornik M."/>
            <person name="Parker M.S."/>
            <person name="Petit J.L."/>
            <person name="Porcel B.M."/>
            <person name="Poulsen N."/>
            <person name="Robison M."/>
            <person name="Rychlewski L."/>
            <person name="Rynearson T.A."/>
            <person name="Schmutz J."/>
            <person name="Shapiro H."/>
            <person name="Siaut M."/>
            <person name="Stanley M."/>
            <person name="Sussman M.R."/>
            <person name="Taylor A.R."/>
            <person name="Vardi A."/>
            <person name="von Dassow P."/>
            <person name="Vyverman W."/>
            <person name="Willis A."/>
            <person name="Wyrwicz L.S."/>
            <person name="Rokhsar D.S."/>
            <person name="Weissenbach J."/>
            <person name="Armbrust E.V."/>
            <person name="Green B.R."/>
            <person name="Van de Peer Y."/>
            <person name="Grigoriev I.V."/>
        </authorList>
    </citation>
    <scope>NUCLEOTIDE SEQUENCE [LARGE SCALE GENOMIC DNA]</scope>
    <source>
        <strain evidence="7 8">CCAP 1055/1</strain>
    </source>
</reference>
<feature type="compositionally biased region" description="Basic and acidic residues" evidence="5">
    <location>
        <begin position="9"/>
        <end position="19"/>
    </location>
</feature>
<dbReference type="HOGENOM" id="CLU_285213_0_0_1"/>
<keyword evidence="2 4" id="KW-0863">Zinc-finger</keyword>
<dbReference type="InterPro" id="IPR045234">
    <property type="entry name" value="Unkempt-like"/>
</dbReference>
<dbReference type="InParanoid" id="B7FVJ4"/>
<gene>
    <name evidence="7" type="ORF">PHATRDRAFT_44761</name>
</gene>
<feature type="compositionally biased region" description="Polar residues" evidence="5">
    <location>
        <begin position="345"/>
        <end position="389"/>
    </location>
</feature>
<dbReference type="Proteomes" id="UP000000759">
    <property type="component" value="Chromosome 5"/>
</dbReference>
<organism evidence="7 8">
    <name type="scientific">Phaeodactylum tricornutum (strain CCAP 1055/1)</name>
    <dbReference type="NCBI Taxonomy" id="556484"/>
    <lineage>
        <taxon>Eukaryota</taxon>
        <taxon>Sar</taxon>
        <taxon>Stramenopiles</taxon>
        <taxon>Ochrophyta</taxon>
        <taxon>Bacillariophyta</taxon>
        <taxon>Bacillariophyceae</taxon>
        <taxon>Bacillariophycidae</taxon>
        <taxon>Naviculales</taxon>
        <taxon>Phaeodactylaceae</taxon>
        <taxon>Phaeodactylum</taxon>
    </lineage>
</organism>
<feature type="region of interest" description="Disordered" evidence="5">
    <location>
        <begin position="255"/>
        <end position="389"/>
    </location>
</feature>
<reference evidence="8" key="2">
    <citation type="submission" date="2008-08" db="EMBL/GenBank/DDBJ databases">
        <authorList>
            <consortium name="Diatom Consortium"/>
            <person name="Grigoriev I."/>
            <person name="Grimwood J."/>
            <person name="Kuo A."/>
            <person name="Otillar R.P."/>
            <person name="Salamov A."/>
            <person name="Detter J.C."/>
            <person name="Lindquist E."/>
            <person name="Shapiro H."/>
            <person name="Lucas S."/>
            <person name="Glavina del Rio T."/>
            <person name="Pitluck S."/>
            <person name="Rokhsar D."/>
            <person name="Bowler C."/>
        </authorList>
    </citation>
    <scope>GENOME REANNOTATION</scope>
    <source>
        <strain evidence="8">CCAP 1055/1</strain>
    </source>
</reference>
<evidence type="ECO:0000256" key="4">
    <source>
        <dbReference type="PROSITE-ProRule" id="PRU00723"/>
    </source>
</evidence>
<feature type="compositionally biased region" description="Polar residues" evidence="5">
    <location>
        <begin position="985"/>
        <end position="1001"/>
    </location>
</feature>
<dbReference type="AlphaFoldDB" id="B7FVJ4"/>
<dbReference type="PANTHER" id="PTHR14493:SF50">
    <property type="entry name" value="RING FINGER PROTEIN UNKEMPT"/>
    <property type="match status" value="1"/>
</dbReference>
<keyword evidence="8" id="KW-1185">Reference proteome</keyword>
<feature type="compositionally biased region" description="Low complexity" evidence="5">
    <location>
        <begin position="589"/>
        <end position="598"/>
    </location>
</feature>